<accession>A0ACB8QFN4</accession>
<sequence length="189" mass="22002">MQDPTCQDTFVRSVHDVHRIFYAVLLGKLPMITRRLDAQERDALRAGCCYVWEDRGPHSITGLGIERFTEGRHWSPSRVRDDFLFYYECFKGASEEYVSHHRLTPRSLIPADSQRPPRDWDPLVKQTYSVFVNPNPGEPEPSPPKKWHLTAYYTENSIDRMHSVDDLLATKDLIVPEGIFRCSRTVKPR</sequence>
<reference evidence="1" key="2">
    <citation type="journal article" date="2022" name="New Phytol.">
        <title>Evolutionary transition to the ectomycorrhizal habit in the genomes of a hyperdiverse lineage of mushroom-forming fungi.</title>
        <authorList>
            <person name="Looney B."/>
            <person name="Miyauchi S."/>
            <person name="Morin E."/>
            <person name="Drula E."/>
            <person name="Courty P.E."/>
            <person name="Kohler A."/>
            <person name="Kuo A."/>
            <person name="LaButti K."/>
            <person name="Pangilinan J."/>
            <person name="Lipzen A."/>
            <person name="Riley R."/>
            <person name="Andreopoulos W."/>
            <person name="He G."/>
            <person name="Johnson J."/>
            <person name="Nolan M."/>
            <person name="Tritt A."/>
            <person name="Barry K.W."/>
            <person name="Grigoriev I.V."/>
            <person name="Nagy L.G."/>
            <person name="Hibbett D."/>
            <person name="Henrissat B."/>
            <person name="Matheny P.B."/>
            <person name="Labbe J."/>
            <person name="Martin F.M."/>
        </authorList>
    </citation>
    <scope>NUCLEOTIDE SEQUENCE</scope>
    <source>
        <strain evidence="1">EC-137</strain>
    </source>
</reference>
<organism evidence="1 2">
    <name type="scientific">Vararia minispora EC-137</name>
    <dbReference type="NCBI Taxonomy" id="1314806"/>
    <lineage>
        <taxon>Eukaryota</taxon>
        <taxon>Fungi</taxon>
        <taxon>Dikarya</taxon>
        <taxon>Basidiomycota</taxon>
        <taxon>Agaricomycotina</taxon>
        <taxon>Agaricomycetes</taxon>
        <taxon>Russulales</taxon>
        <taxon>Lachnocladiaceae</taxon>
        <taxon>Vararia</taxon>
    </lineage>
</organism>
<protein>
    <submittedName>
        <fullName evidence="1">Gti1/Pac2 family-domain-containing protein</fullName>
    </submittedName>
</protein>
<gene>
    <name evidence="1" type="ORF">K488DRAFT_27263</name>
</gene>
<reference evidence="1" key="1">
    <citation type="submission" date="2021-02" db="EMBL/GenBank/DDBJ databases">
        <authorList>
            <consortium name="DOE Joint Genome Institute"/>
            <person name="Ahrendt S."/>
            <person name="Looney B.P."/>
            <person name="Miyauchi S."/>
            <person name="Morin E."/>
            <person name="Drula E."/>
            <person name="Courty P.E."/>
            <person name="Chicoki N."/>
            <person name="Fauchery L."/>
            <person name="Kohler A."/>
            <person name="Kuo A."/>
            <person name="Labutti K."/>
            <person name="Pangilinan J."/>
            <person name="Lipzen A."/>
            <person name="Riley R."/>
            <person name="Andreopoulos W."/>
            <person name="He G."/>
            <person name="Johnson J."/>
            <person name="Barry K.W."/>
            <person name="Grigoriev I.V."/>
            <person name="Nagy L."/>
            <person name="Hibbett D."/>
            <person name="Henrissat B."/>
            <person name="Matheny P.B."/>
            <person name="Labbe J."/>
            <person name="Martin F."/>
        </authorList>
    </citation>
    <scope>NUCLEOTIDE SEQUENCE</scope>
    <source>
        <strain evidence="1">EC-137</strain>
    </source>
</reference>
<keyword evidence="2" id="KW-1185">Reference proteome</keyword>
<dbReference type="EMBL" id="MU273623">
    <property type="protein sequence ID" value="KAI0030406.1"/>
    <property type="molecule type" value="Genomic_DNA"/>
</dbReference>
<proteinExistence type="predicted"/>
<comment type="caution">
    <text evidence="1">The sequence shown here is derived from an EMBL/GenBank/DDBJ whole genome shotgun (WGS) entry which is preliminary data.</text>
</comment>
<dbReference type="Proteomes" id="UP000814128">
    <property type="component" value="Unassembled WGS sequence"/>
</dbReference>
<evidence type="ECO:0000313" key="2">
    <source>
        <dbReference type="Proteomes" id="UP000814128"/>
    </source>
</evidence>
<name>A0ACB8QFN4_9AGAM</name>
<feature type="non-terminal residue" evidence="1">
    <location>
        <position position="189"/>
    </location>
</feature>
<evidence type="ECO:0000313" key="1">
    <source>
        <dbReference type="EMBL" id="KAI0030406.1"/>
    </source>
</evidence>